<reference evidence="2" key="3">
    <citation type="submission" date="2002-01" db="EMBL/GenBank/DDBJ databases">
        <title>Construction and Characterization of Three Bacterial Artificial Chromosome Libraries for Trypanosoma brucei.</title>
        <authorList>
            <person name="Zeng C."/>
            <person name="Zhao B."/>
            <person name="Hierl M."/>
            <person name="Catanese J."/>
            <person name="Gerrard C."/>
            <person name="Melville S.E."/>
            <person name="Hoek M."/>
            <person name="Navarro M."/>
            <person name="Cross G.A.M."/>
            <person name="El-Sayed N."/>
            <person name="Berberof M."/>
            <person name="Rudenko G."/>
            <person name="Borst P."/>
            <person name="de Jong P."/>
        </authorList>
    </citation>
    <scope>NUCLEOTIDE SEQUENCE</scope>
    <source>
        <strain evidence="2">427</strain>
    </source>
</reference>
<accession>Q8WPQ1</accession>
<keyword evidence="1" id="KW-0472">Membrane</keyword>
<reference evidence="2" key="2">
    <citation type="journal article" date="2002" name="Mol. Biochem. Parasitol.">
        <title>The architecture of variant surface glycoprotein gene expression sites in Trypanosoma brucei.</title>
        <authorList>
            <person name="Berriman M."/>
            <person name="Hall N."/>
            <person name="Sheader K."/>
            <person name="Bringaud F."/>
            <person name="Tiwari B."/>
            <person name="Isobe T."/>
            <person name="Bowman S."/>
            <person name="Corton C."/>
            <person name="Clark L."/>
            <person name="Cross G.A.M."/>
            <person name="Hoek M."/>
            <person name="Zanders T."/>
            <person name="Berberof M."/>
            <person name="Borst P."/>
            <person name="Rudenko G."/>
        </authorList>
    </citation>
    <scope>NUCLEOTIDE SEQUENCE</scope>
    <source>
        <strain evidence="2">427</strain>
    </source>
</reference>
<evidence type="ECO:0000256" key="1">
    <source>
        <dbReference type="SAM" id="Phobius"/>
    </source>
</evidence>
<evidence type="ECO:0000313" key="2">
    <source>
        <dbReference type="EMBL" id="CAD21768.1"/>
    </source>
</evidence>
<proteinExistence type="predicted"/>
<feature type="transmembrane region" description="Helical" evidence="1">
    <location>
        <begin position="46"/>
        <end position="66"/>
    </location>
</feature>
<dbReference type="EMBL" id="AL671256">
    <property type="protein sequence ID" value="CAD21768.1"/>
    <property type="molecule type" value="Genomic_DNA"/>
</dbReference>
<dbReference type="AlphaFoldDB" id="Q8WPQ1"/>
<gene>
    <name evidence="2" type="primary">N19B2.105</name>
</gene>
<organism evidence="2">
    <name type="scientific">Trypanosoma brucei</name>
    <dbReference type="NCBI Taxonomy" id="5691"/>
    <lineage>
        <taxon>Eukaryota</taxon>
        <taxon>Discoba</taxon>
        <taxon>Euglenozoa</taxon>
        <taxon>Kinetoplastea</taxon>
        <taxon>Metakinetoplastina</taxon>
        <taxon>Trypanosomatida</taxon>
        <taxon>Trypanosomatidae</taxon>
        <taxon>Trypanosoma</taxon>
    </lineage>
</organism>
<keyword evidence="1 2" id="KW-0812">Transmembrane</keyword>
<name>Q8WPQ1_9TRYP</name>
<feature type="transmembrane region" description="Helical" evidence="1">
    <location>
        <begin position="12"/>
        <end position="34"/>
    </location>
</feature>
<reference evidence="2" key="1">
    <citation type="journal article" date="1998" name="Mol. Biochem. Parasitol.">
        <title>Selection for activation of a new variant surface glycoprotein gene expression site in Trypanosoma brucei can result in deletion of the old one.</title>
        <authorList>
            <person name="Rudenko G."/>
            <person name="Chaves I."/>
            <person name="Dirks-Mulder A."/>
            <person name="Borst P."/>
        </authorList>
    </citation>
    <scope>NUCLEOTIDE SEQUENCE</scope>
    <source>
        <strain evidence="2">427</strain>
    </source>
</reference>
<protein>
    <submittedName>
        <fullName evidence="2">Hypothetical transmembrane protein</fullName>
    </submittedName>
</protein>
<sequence>MKTKRYNVFLRPSITLYLSFFVTLKITMWLNSSYPLAYKILHSFHFLHYVVVSPRFLGNFITFIPWPPCCTQKKKQPHLLARCEVTEYTSDVTDYVHLCATLVLTAVR</sequence>
<keyword evidence="1" id="KW-1133">Transmembrane helix</keyword>